<dbReference type="EMBL" id="CM029040">
    <property type="protein sequence ID" value="KAG2632331.1"/>
    <property type="molecule type" value="Genomic_DNA"/>
</dbReference>
<feature type="compositionally biased region" description="Basic and acidic residues" evidence="1">
    <location>
        <begin position="1"/>
        <end position="10"/>
    </location>
</feature>
<evidence type="ECO:0000256" key="1">
    <source>
        <dbReference type="SAM" id="MobiDB-lite"/>
    </source>
</evidence>
<evidence type="ECO:0000313" key="3">
    <source>
        <dbReference type="Proteomes" id="UP000823388"/>
    </source>
</evidence>
<gene>
    <name evidence="2" type="ORF">PVAP13_2NG086100</name>
</gene>
<protein>
    <submittedName>
        <fullName evidence="2">Uncharacterized protein</fullName>
    </submittedName>
</protein>
<feature type="compositionally biased region" description="Basic and acidic residues" evidence="1">
    <location>
        <begin position="17"/>
        <end position="30"/>
    </location>
</feature>
<feature type="region of interest" description="Disordered" evidence="1">
    <location>
        <begin position="1"/>
        <end position="39"/>
    </location>
</feature>
<sequence length="138" mass="15608">MTDQQRAEQNRKRREAYKKEKSHAVNKENDPVGGVMAQHSMGSDFLKGKSEKKLRPLNSVDTNIEVNKMKHNNENDPVGGVVAEHSNIQWVKSVDSKVEVNKKGCEGYRKKDDETDRIAISAEQCESASIIIQLYSFC</sequence>
<proteinExistence type="predicted"/>
<organism evidence="2 3">
    <name type="scientific">Panicum virgatum</name>
    <name type="common">Blackwell switchgrass</name>
    <dbReference type="NCBI Taxonomy" id="38727"/>
    <lineage>
        <taxon>Eukaryota</taxon>
        <taxon>Viridiplantae</taxon>
        <taxon>Streptophyta</taxon>
        <taxon>Embryophyta</taxon>
        <taxon>Tracheophyta</taxon>
        <taxon>Spermatophyta</taxon>
        <taxon>Magnoliopsida</taxon>
        <taxon>Liliopsida</taxon>
        <taxon>Poales</taxon>
        <taxon>Poaceae</taxon>
        <taxon>PACMAD clade</taxon>
        <taxon>Panicoideae</taxon>
        <taxon>Panicodae</taxon>
        <taxon>Paniceae</taxon>
        <taxon>Panicinae</taxon>
        <taxon>Panicum</taxon>
        <taxon>Panicum sect. Hiantes</taxon>
    </lineage>
</organism>
<keyword evidence="3" id="KW-1185">Reference proteome</keyword>
<dbReference type="AlphaFoldDB" id="A0A8T0V6I2"/>
<dbReference type="Proteomes" id="UP000823388">
    <property type="component" value="Chromosome 2N"/>
</dbReference>
<accession>A0A8T0V6I2</accession>
<comment type="caution">
    <text evidence="2">The sequence shown here is derived from an EMBL/GenBank/DDBJ whole genome shotgun (WGS) entry which is preliminary data.</text>
</comment>
<evidence type="ECO:0000313" key="2">
    <source>
        <dbReference type="EMBL" id="KAG2632331.1"/>
    </source>
</evidence>
<reference evidence="2" key="1">
    <citation type="submission" date="2020-05" db="EMBL/GenBank/DDBJ databases">
        <title>WGS assembly of Panicum virgatum.</title>
        <authorList>
            <person name="Lovell J.T."/>
            <person name="Jenkins J."/>
            <person name="Shu S."/>
            <person name="Juenger T.E."/>
            <person name="Schmutz J."/>
        </authorList>
    </citation>
    <scope>NUCLEOTIDE SEQUENCE</scope>
    <source>
        <strain evidence="2">AP13</strain>
    </source>
</reference>
<name>A0A8T0V6I2_PANVG</name>